<dbReference type="InterPro" id="IPR043502">
    <property type="entry name" value="DNA/RNA_pol_sf"/>
</dbReference>
<feature type="non-terminal residue" evidence="2">
    <location>
        <position position="1"/>
    </location>
</feature>
<accession>A0A7T8K0J1</accession>
<proteinExistence type="predicted"/>
<dbReference type="Pfam" id="PF14529">
    <property type="entry name" value="Exo_endo_phos_2"/>
    <property type="match status" value="1"/>
</dbReference>
<dbReference type="SUPFAM" id="SSF56672">
    <property type="entry name" value="DNA/RNA polymerases"/>
    <property type="match status" value="1"/>
</dbReference>
<protein>
    <recommendedName>
        <fullName evidence="1">Reverse transcriptase domain-containing protein</fullName>
    </recommendedName>
</protein>
<dbReference type="AlphaFoldDB" id="A0A7T8K0J1"/>
<organism evidence="2 3">
    <name type="scientific">Caligus rogercresseyi</name>
    <name type="common">Sea louse</name>
    <dbReference type="NCBI Taxonomy" id="217165"/>
    <lineage>
        <taxon>Eukaryota</taxon>
        <taxon>Metazoa</taxon>
        <taxon>Ecdysozoa</taxon>
        <taxon>Arthropoda</taxon>
        <taxon>Crustacea</taxon>
        <taxon>Multicrustacea</taxon>
        <taxon>Hexanauplia</taxon>
        <taxon>Copepoda</taxon>
        <taxon>Siphonostomatoida</taxon>
        <taxon>Caligidae</taxon>
        <taxon>Caligus</taxon>
    </lineage>
</organism>
<dbReference type="EMBL" id="CP045899">
    <property type="protein sequence ID" value="QQP41066.1"/>
    <property type="molecule type" value="Genomic_DNA"/>
</dbReference>
<dbReference type="OrthoDB" id="415822at2759"/>
<dbReference type="Gene3D" id="3.60.10.10">
    <property type="entry name" value="Endonuclease/exonuclease/phosphatase"/>
    <property type="match status" value="1"/>
</dbReference>
<dbReference type="InterPro" id="IPR005135">
    <property type="entry name" value="Endo/exonuclease/phosphatase"/>
</dbReference>
<dbReference type="GO" id="GO:0071897">
    <property type="term" value="P:DNA biosynthetic process"/>
    <property type="evidence" value="ECO:0007669"/>
    <property type="project" value="UniProtKB-ARBA"/>
</dbReference>
<sequence>MSTRFFQLNAHKCKASIAAISKELSGLSSFCFLMQEPHTYRGKVVGLAASIVASKNLNLWSMNDFSCRDVASAIMTNGDSKTIICSVYLDINKDLPSSLVRLMKFSQDKNYSLIIGMDSNAHSSLWGLDTNRRGEVIEEFILGNGLVVENCGLKPTFIGRGAETHIYITLSYQIRVTNWRVSDKDLLSDHALIEFEVPIPAPNKRVKIRNLRGVQRAVDTACPSAWVRSGSEKPDFWSREVALCRRNLSLRARKVSEGIIKWYVSYLRSRSITVELKGIRKNRVLTRGTPQGGVLSPITWNLVFDKLLGLFDSGPVKAIGFADDAALLISGSDPSSMVCILQDAINKALEWGNGCGLEFAPHKTVAILFHRKKEAPKIRNLNMNGINICLSNSVKYLGVTLDSGLNFEKRDNSDNKELELNCALQTFFLSHAQNIPRLSISNRSTPTKGLEVIFDLPPLDLYIKMRARKALFNLNITPHGWESIGSKPGHILEEWRENKKLGISSCINRDFSTSLKMSWKKTFYINYDSFSAEVWAILKAALLLLKKKISNQIFFYVDNQAALVSLGSVVVKSCTVNNCINVLNALGRVNHVNLHWIKSH</sequence>
<name>A0A7T8K0J1_CALRO</name>
<gene>
    <name evidence="2" type="ORF">FKW44_015317</name>
</gene>
<evidence type="ECO:0000259" key="1">
    <source>
        <dbReference type="PROSITE" id="PS50878"/>
    </source>
</evidence>
<dbReference type="PROSITE" id="PS50878">
    <property type="entry name" value="RT_POL"/>
    <property type="match status" value="1"/>
</dbReference>
<dbReference type="Proteomes" id="UP000595437">
    <property type="component" value="Chromosome 10"/>
</dbReference>
<reference evidence="3" key="1">
    <citation type="submission" date="2021-01" db="EMBL/GenBank/DDBJ databases">
        <title>Caligus Genome Assembly.</title>
        <authorList>
            <person name="Gallardo-Escarate C."/>
        </authorList>
    </citation>
    <scope>NUCLEOTIDE SEQUENCE [LARGE SCALE GENOMIC DNA]</scope>
</reference>
<dbReference type="Pfam" id="PF00078">
    <property type="entry name" value="RVT_1"/>
    <property type="match status" value="1"/>
</dbReference>
<dbReference type="SUPFAM" id="SSF56219">
    <property type="entry name" value="DNase I-like"/>
    <property type="match status" value="1"/>
</dbReference>
<dbReference type="InterPro" id="IPR000477">
    <property type="entry name" value="RT_dom"/>
</dbReference>
<dbReference type="GO" id="GO:0003824">
    <property type="term" value="F:catalytic activity"/>
    <property type="evidence" value="ECO:0007669"/>
    <property type="project" value="InterPro"/>
</dbReference>
<dbReference type="InterPro" id="IPR036691">
    <property type="entry name" value="Endo/exonu/phosph_ase_sf"/>
</dbReference>
<evidence type="ECO:0000313" key="3">
    <source>
        <dbReference type="Proteomes" id="UP000595437"/>
    </source>
</evidence>
<keyword evidence="3" id="KW-1185">Reference proteome</keyword>
<feature type="domain" description="Reverse transcriptase" evidence="1">
    <location>
        <begin position="1"/>
        <end position="401"/>
    </location>
</feature>
<evidence type="ECO:0000313" key="2">
    <source>
        <dbReference type="EMBL" id="QQP41066.1"/>
    </source>
</evidence>
<dbReference type="PANTHER" id="PTHR33332">
    <property type="entry name" value="REVERSE TRANSCRIPTASE DOMAIN-CONTAINING PROTEIN"/>
    <property type="match status" value="1"/>
</dbReference>